<name>A0A099WCQ6_9LIST</name>
<dbReference type="Proteomes" id="UP000029844">
    <property type="component" value="Unassembled WGS sequence"/>
</dbReference>
<dbReference type="GeneID" id="58716745"/>
<dbReference type="RefSeq" id="WP_036084683.1">
    <property type="nucleotide sequence ID" value="NZ_CBCSHQ010000001.1"/>
</dbReference>
<evidence type="ECO:0000256" key="1">
    <source>
        <dbReference type="ARBA" id="ARBA00023015"/>
    </source>
</evidence>
<dbReference type="PANTHER" id="PTHR30185">
    <property type="entry name" value="CRYPTIC BETA-GLUCOSIDE BGL OPERON ANTITERMINATOR"/>
    <property type="match status" value="1"/>
</dbReference>
<keyword evidence="2" id="KW-0804">Transcription</keyword>
<keyword evidence="5" id="KW-1185">Reference proteome</keyword>
<reference evidence="4 5" key="1">
    <citation type="submission" date="2014-05" db="EMBL/GenBank/DDBJ databases">
        <title>Novel Listeriaceae from food processing environments.</title>
        <authorList>
            <person name="den Bakker H.C."/>
        </authorList>
    </citation>
    <scope>NUCLEOTIDE SEQUENCE [LARGE SCALE GENOMIC DNA]</scope>
    <source>
        <strain evidence="4 5">FSL A5-0281</strain>
    </source>
</reference>
<evidence type="ECO:0000313" key="4">
    <source>
        <dbReference type="EMBL" id="KGL42802.1"/>
    </source>
</evidence>
<protein>
    <recommendedName>
        <fullName evidence="3">Mga helix-turn-helix domain-containing protein</fullName>
    </recommendedName>
</protein>
<dbReference type="InterPro" id="IPR050661">
    <property type="entry name" value="BglG_antiterminators"/>
</dbReference>
<dbReference type="OrthoDB" id="3175596at2"/>
<evidence type="ECO:0000313" key="5">
    <source>
        <dbReference type="Proteomes" id="UP000029844"/>
    </source>
</evidence>
<accession>A0A099WCQ6</accession>
<keyword evidence="1" id="KW-0805">Transcription regulation</keyword>
<evidence type="ECO:0000259" key="3">
    <source>
        <dbReference type="Pfam" id="PF05043"/>
    </source>
</evidence>
<dbReference type="AlphaFoldDB" id="A0A099WCQ6"/>
<dbReference type="InterPro" id="IPR007737">
    <property type="entry name" value="Mga_HTH"/>
</dbReference>
<dbReference type="Gene3D" id="3.40.50.2300">
    <property type="match status" value="1"/>
</dbReference>
<comment type="caution">
    <text evidence="4">The sequence shown here is derived from an EMBL/GenBank/DDBJ whole genome shotgun (WGS) entry which is preliminary data.</text>
</comment>
<organism evidence="4 5">
    <name type="scientific">Listeria booriae</name>
    <dbReference type="NCBI Taxonomy" id="1552123"/>
    <lineage>
        <taxon>Bacteria</taxon>
        <taxon>Bacillati</taxon>
        <taxon>Bacillota</taxon>
        <taxon>Bacilli</taxon>
        <taxon>Bacillales</taxon>
        <taxon>Listeriaceae</taxon>
        <taxon>Listeria</taxon>
    </lineage>
</organism>
<feature type="domain" description="Mga helix-turn-helix" evidence="3">
    <location>
        <begin position="79"/>
        <end position="164"/>
    </location>
</feature>
<proteinExistence type="predicted"/>
<dbReference type="PANTHER" id="PTHR30185:SF18">
    <property type="entry name" value="TRANSCRIPTIONAL REGULATOR MTLR"/>
    <property type="match status" value="1"/>
</dbReference>
<gene>
    <name evidence="4" type="ORF">EP57_04910</name>
</gene>
<evidence type="ECO:0000256" key="2">
    <source>
        <dbReference type="ARBA" id="ARBA00023163"/>
    </source>
</evidence>
<dbReference type="EMBL" id="JNFA01000011">
    <property type="protein sequence ID" value="KGL42802.1"/>
    <property type="molecule type" value="Genomic_DNA"/>
</dbReference>
<sequence length="503" mass="59098">MGVTKVLLQIEKKTNQMVQLLTALDETMTWYSIKKIAIDLNVTVSTARRYVEELQSSLPNGWEIAQQAYKGIMLIKPADQSIQAIIQSWITDTLMFQMLELGFREQASNLQTIAQQSYTSIPSLYRMIRKANEFFEKDGITISKSPFKIQGKEEDIRTFFFHLFRETEAMTKVFPQDLLAIIHEHVAQLENITQFHFSFTEKKKITLFIAICIYRSKKKKHITTITPTQEDIDHSVAFMIFSFNRKLKDLLGMSLPVEEQRFLSQVFHQYTSRRVSGMLDYSMIETVEGFHFLADRLGQIAGTNLKNNNTFIDLMNRQLRFFSEKNQQKDYLYYDDEKLFLEVQTRFRSLYQQVSLSYQLFDRQSAMYQIESEKNVIEMVLFLVSIQNNLEVKKVLLFINKGPIWVHFLIDLLRAKFHRGMEIQIVDYIDDLYTYDMRAVDFVISDTEVGKLAKPVIVIAPLPSIRDFNTIEEMLVKTRTKEGYHIDTNQETKRTIQNNYMKN</sequence>
<dbReference type="STRING" id="1552123.EP57_04910"/>
<dbReference type="Pfam" id="PF05043">
    <property type="entry name" value="Mga"/>
    <property type="match status" value="1"/>
</dbReference>
<dbReference type="eggNOG" id="COG3711">
    <property type="taxonomic scope" value="Bacteria"/>
</dbReference>